<feature type="coiled-coil region" evidence="1">
    <location>
        <begin position="583"/>
        <end position="610"/>
    </location>
</feature>
<evidence type="ECO:0000256" key="2">
    <source>
        <dbReference type="SAM" id="MobiDB-lite"/>
    </source>
</evidence>
<feature type="region of interest" description="Disordered" evidence="2">
    <location>
        <begin position="368"/>
        <end position="408"/>
    </location>
</feature>
<dbReference type="AlphaFoldDB" id="A0A127ZA57"/>
<reference evidence="3" key="1">
    <citation type="submission" date="2014-06" db="EMBL/GenBank/DDBJ databases">
        <authorList>
            <person name="Ju J."/>
            <person name="Zhang J."/>
        </authorList>
    </citation>
    <scope>NUCLEOTIDE SEQUENCE</scope>
    <source>
        <strain evidence="3">SscI8</strain>
    </source>
</reference>
<dbReference type="EMBL" id="LK056657">
    <property type="protein sequence ID" value="CDU22852.1"/>
    <property type="molecule type" value="Genomic_DNA"/>
</dbReference>
<dbReference type="OrthoDB" id="2556550at2759"/>
<evidence type="ECO:0000256" key="1">
    <source>
        <dbReference type="SAM" id="Coils"/>
    </source>
</evidence>
<protein>
    <submittedName>
        <fullName evidence="3">Uncharacterized protein</fullName>
    </submittedName>
</protein>
<sequence length="662" mass="70186">MSCHTRAPVLPAADDSAEASAVENSLRGSTALGRDSIPTDLFSRPLPVRSNDAYAFAATPDSVLPVATLPPHQAGWHSPRVAVRIGHPAAAFGETPGAGPSTAAFQPPRIERQAPTSRMQAHSTVAPLPAFVSGANLFTRPPTASTAAAGVSAFGSPTEASLSSSFSFAPRTASSLFALPTAAARNPPHPAAAQAALPPFAASHTPIRSARPTTATTHVTTTAAHSMTTPSPSSTNLDAAALAAERRIREARAVRAGSGEEAQRRVSFSPTVSTPRNNAVGGAYAAPPPPNRVAAAGAAAHRQASGVDSSMSHLGNQRFAPRQQSAGYADPSFSLSTDSRFARPTATRLFPSSTNTADPQRLFASTARTTQPNLRASEPEPEAHSTSCSAENTSTHSASTAQPPPTVRLRKWDGSQVVVPAYLVSDSAETVLEEQQFDHDVLTFDVGSIAKTQADNVSGLSHPASDPKEGEVDAVLSILEIQLGLRGLHGWYGHTYRNRPANTDGRTSRKRRRSTSSSPPPSASASDSELDPIIVYDTFGRVRGHVTLPNYTTHGGPPLPLPSPFETFSLRHDAASSNVLKANAKVVAKEQSLMENVAQLKEQWRSLRDKSSTVRSERFMSELKAKRKALVEFQRDNRERLLKGLQNAYVDSATLSRPPRRI</sequence>
<gene>
    <name evidence="3" type="ORF">SPSC_01482</name>
</gene>
<accession>A0A127ZA57</accession>
<feature type="compositionally biased region" description="Polar residues" evidence="2">
    <location>
        <begin position="266"/>
        <end position="276"/>
    </location>
</feature>
<feature type="compositionally biased region" description="Polar residues" evidence="2">
    <location>
        <begin position="384"/>
        <end position="401"/>
    </location>
</feature>
<keyword evidence="1" id="KW-0175">Coiled coil</keyword>
<name>A0A127ZA57_9BASI</name>
<organism evidence="3">
    <name type="scientific">Sporisorium scitamineum</name>
    <dbReference type="NCBI Taxonomy" id="49012"/>
    <lineage>
        <taxon>Eukaryota</taxon>
        <taxon>Fungi</taxon>
        <taxon>Dikarya</taxon>
        <taxon>Basidiomycota</taxon>
        <taxon>Ustilaginomycotina</taxon>
        <taxon>Ustilaginomycetes</taxon>
        <taxon>Ustilaginales</taxon>
        <taxon>Ustilaginaceae</taxon>
        <taxon>Sporisorium</taxon>
    </lineage>
</organism>
<feature type="region of interest" description="Disordered" evidence="2">
    <location>
        <begin position="494"/>
        <end position="529"/>
    </location>
</feature>
<evidence type="ECO:0000313" key="3">
    <source>
        <dbReference type="EMBL" id="CDU22852.1"/>
    </source>
</evidence>
<proteinExistence type="predicted"/>
<feature type="region of interest" description="Disordered" evidence="2">
    <location>
        <begin position="254"/>
        <end position="314"/>
    </location>
</feature>